<dbReference type="AlphaFoldDB" id="A0A0J6QZD1"/>
<accession>A0A147FIX9</accession>
<evidence type="ECO:0000313" key="2">
    <source>
        <dbReference type="EMBL" id="BCM85384.1"/>
    </source>
</evidence>
<dbReference type="EMBL" id="AP024145">
    <property type="protein sequence ID" value="BCM85384.1"/>
    <property type="molecule type" value="Genomic_DNA"/>
</dbReference>
<evidence type="ECO:0000313" key="4">
    <source>
        <dbReference type="Proteomes" id="UP000036471"/>
    </source>
</evidence>
<protein>
    <submittedName>
        <fullName evidence="2">Uncharacterized protein</fullName>
    </submittedName>
</protein>
<evidence type="ECO:0000313" key="5">
    <source>
        <dbReference type="Proteomes" id="UP000663508"/>
    </source>
</evidence>
<dbReference type="Proteomes" id="UP000036471">
    <property type="component" value="Unassembled WGS sequence"/>
</dbReference>
<sequence>MPYHDDTRFPVSLPRSLPPPGLERPPADCLAEHLIEAYRHAAACEDPVVLDLIRLALGYVGRTYPPTALHAAEEHWS</sequence>
<dbReference type="EMBL" id="JTHG01000239">
    <property type="protein sequence ID" value="KMO16473.1"/>
    <property type="molecule type" value="Genomic_DNA"/>
</dbReference>
<dbReference type="RefSeq" id="WP_048430031.1">
    <property type="nucleotide sequence ID" value="NZ_AP024145.1"/>
</dbReference>
<dbReference type="KEGG" id="mind:mvi_38450"/>
<accession>A0A0J6QZD1</accession>
<gene>
    <name evidence="2" type="ORF">mvi_38450</name>
    <name evidence="3" type="ORF">QR79_22960</name>
</gene>
<dbReference type="OrthoDB" id="8003345at2"/>
<proteinExistence type="predicted"/>
<name>A0A0J6QZD1_9HYPH</name>
<feature type="region of interest" description="Disordered" evidence="1">
    <location>
        <begin position="1"/>
        <end position="23"/>
    </location>
</feature>
<reference evidence="2" key="2">
    <citation type="submission" date="2020-11" db="EMBL/GenBank/DDBJ databases">
        <title>Complete genome sequence of a novel pathogenic Methylobacterium strain isolated from rice in Vietnam.</title>
        <authorList>
            <person name="Lai K."/>
            <person name="Okazaki S."/>
            <person name="Higashi K."/>
            <person name="Mori H."/>
            <person name="Toyoda A."/>
            <person name="Kurokawa K."/>
        </authorList>
    </citation>
    <scope>NUCLEOTIDE SEQUENCE</scope>
    <source>
        <strain evidence="2">VL1</strain>
    </source>
</reference>
<evidence type="ECO:0000256" key="1">
    <source>
        <dbReference type="SAM" id="MobiDB-lite"/>
    </source>
</evidence>
<keyword evidence="4" id="KW-1185">Reference proteome</keyword>
<dbReference type="Proteomes" id="UP000663508">
    <property type="component" value="Chromosome"/>
</dbReference>
<organism evidence="2 5">
    <name type="scientific">Methylobacterium indicum</name>
    <dbReference type="NCBI Taxonomy" id="1775910"/>
    <lineage>
        <taxon>Bacteria</taxon>
        <taxon>Pseudomonadati</taxon>
        <taxon>Pseudomonadota</taxon>
        <taxon>Alphaproteobacteria</taxon>
        <taxon>Hyphomicrobiales</taxon>
        <taxon>Methylobacteriaceae</taxon>
        <taxon>Methylobacterium</taxon>
    </lineage>
</organism>
<evidence type="ECO:0000313" key="3">
    <source>
        <dbReference type="EMBL" id="KMO16473.1"/>
    </source>
</evidence>
<reference evidence="3 4" key="1">
    <citation type="submission" date="2014-11" db="EMBL/GenBank/DDBJ databases">
        <title>Comparative genomics of Methylobacterium species.</title>
        <authorList>
            <person name="Chaudhry V."/>
            <person name="Patil P.B."/>
        </authorList>
    </citation>
    <scope>NUCLEOTIDE SEQUENCE [LARGE SCALE GENOMIC DNA]</scope>
    <source>
        <strain evidence="3 4">SE3.6</strain>
    </source>
</reference>